<dbReference type="OrthoDB" id="529131at2"/>
<dbReference type="RefSeq" id="WP_097281346.1">
    <property type="nucleotide sequence ID" value="NZ_OCNJ01000014.1"/>
</dbReference>
<organism evidence="2 3">
    <name type="scientific">Caenispirillum bisanense</name>
    <dbReference type="NCBI Taxonomy" id="414052"/>
    <lineage>
        <taxon>Bacteria</taxon>
        <taxon>Pseudomonadati</taxon>
        <taxon>Pseudomonadota</taxon>
        <taxon>Alphaproteobacteria</taxon>
        <taxon>Rhodospirillales</taxon>
        <taxon>Novispirillaceae</taxon>
        <taxon>Caenispirillum</taxon>
    </lineage>
</organism>
<evidence type="ECO:0000313" key="2">
    <source>
        <dbReference type="EMBL" id="SOE00740.1"/>
    </source>
</evidence>
<dbReference type="Pfam" id="PF13692">
    <property type="entry name" value="Glyco_trans_1_4"/>
    <property type="match status" value="1"/>
</dbReference>
<dbReference type="SUPFAM" id="SSF53756">
    <property type="entry name" value="UDP-Glycosyltransferase/glycogen phosphorylase"/>
    <property type="match status" value="1"/>
</dbReference>
<dbReference type="Gene3D" id="3.40.50.2000">
    <property type="entry name" value="Glycogen Phosphorylase B"/>
    <property type="match status" value="2"/>
</dbReference>
<dbReference type="CDD" id="cd03794">
    <property type="entry name" value="GT4_WbuB-like"/>
    <property type="match status" value="1"/>
</dbReference>
<feature type="domain" description="Glycosyltransferase subfamily 4-like N-terminal" evidence="1">
    <location>
        <begin position="29"/>
        <end position="205"/>
    </location>
</feature>
<dbReference type="PANTHER" id="PTHR45947">
    <property type="entry name" value="SULFOQUINOVOSYL TRANSFERASE SQD2"/>
    <property type="match status" value="1"/>
</dbReference>
<dbReference type="PANTHER" id="PTHR45947:SF3">
    <property type="entry name" value="SULFOQUINOVOSYL TRANSFERASE SQD2"/>
    <property type="match status" value="1"/>
</dbReference>
<keyword evidence="3" id="KW-1185">Reference proteome</keyword>
<proteinExistence type="predicted"/>
<dbReference type="GO" id="GO:0016757">
    <property type="term" value="F:glycosyltransferase activity"/>
    <property type="evidence" value="ECO:0007669"/>
    <property type="project" value="UniProtKB-ARBA"/>
</dbReference>
<gene>
    <name evidence="2" type="ORF">SAMN05421508_11413</name>
</gene>
<dbReference type="EMBL" id="OCNJ01000014">
    <property type="protein sequence ID" value="SOE00740.1"/>
    <property type="molecule type" value="Genomic_DNA"/>
</dbReference>
<reference evidence="2 3" key="1">
    <citation type="submission" date="2017-09" db="EMBL/GenBank/DDBJ databases">
        <authorList>
            <person name="Ehlers B."/>
            <person name="Leendertz F.H."/>
        </authorList>
    </citation>
    <scope>NUCLEOTIDE SEQUENCE [LARGE SCALE GENOMIC DNA]</scope>
    <source>
        <strain evidence="2 3">USBA 140</strain>
    </source>
</reference>
<accession>A0A286GYY8</accession>
<protein>
    <submittedName>
        <fullName evidence="2">Glycosyltransferase involved in cell wall bisynthesis</fullName>
    </submittedName>
</protein>
<dbReference type="InterPro" id="IPR050194">
    <property type="entry name" value="Glycosyltransferase_grp1"/>
</dbReference>
<dbReference type="Proteomes" id="UP000219621">
    <property type="component" value="Unassembled WGS sequence"/>
</dbReference>
<evidence type="ECO:0000259" key="1">
    <source>
        <dbReference type="Pfam" id="PF13439"/>
    </source>
</evidence>
<keyword evidence="2" id="KW-0808">Transferase</keyword>
<dbReference type="AlphaFoldDB" id="A0A286GYY8"/>
<name>A0A286GYY8_9PROT</name>
<dbReference type="InterPro" id="IPR028098">
    <property type="entry name" value="Glyco_trans_4-like_N"/>
</dbReference>
<sequence>MTAHSQQPTRGRGRRVLKIVENLPVPFDRRVWQEARALRDAGYSVSVICPKGRQYTESFEEIEGIAIYRHPLPTEARGALGFVLEYAAALLFQTLLAWRVFFTRGFDVIHAANPPDLIFLVAAPFKLLGRKFIFDHHDLTPELYYEKFGRRDVGHRMMQLTEKLSMKLADAVISTNESYKQIAVERGGKSPDSVFIVRSGPDVSRFKPSEPEPEIRAKATYIAGYVGIMGSQDGVDDLLRIVRHYVQDLGHTDTHFLLIGDGPERESLMALAEDLGIAPYVTFTGYLRGEALNRALSSIDIGLCPDPCNDYTSKCTMNKVMEYMAMGKALVQFDLVEGRRSALDAAVYAENGDLLDFARQTRRLLVDETMRHEKAVYGYHRMMSHLQWTNEVPKLLAAYRHAGLGGAIALEPQAEAEPQGAASSTARS</sequence>
<dbReference type="Pfam" id="PF13439">
    <property type="entry name" value="Glyco_transf_4"/>
    <property type="match status" value="1"/>
</dbReference>
<evidence type="ECO:0000313" key="3">
    <source>
        <dbReference type="Proteomes" id="UP000219621"/>
    </source>
</evidence>